<dbReference type="PATRIC" id="fig|1423735.3.peg.1341"/>
<protein>
    <submittedName>
        <fullName evidence="1">Uncharacterized protein</fullName>
    </submittedName>
</protein>
<dbReference type="Proteomes" id="UP000051315">
    <property type="component" value="Unassembled WGS sequence"/>
</dbReference>
<dbReference type="OrthoDB" id="2299636at2"/>
<evidence type="ECO:0000313" key="2">
    <source>
        <dbReference type="Proteomes" id="UP000051315"/>
    </source>
</evidence>
<dbReference type="EMBL" id="AZFX01000036">
    <property type="protein sequence ID" value="KRM10690.1"/>
    <property type="molecule type" value="Genomic_DNA"/>
</dbReference>
<gene>
    <name evidence="1" type="ORF">FC15_GL001295</name>
</gene>
<proteinExistence type="predicted"/>
<keyword evidence="2" id="KW-1185">Reference proteome</keyword>
<name>A0A0R1VZ66_9LACO</name>
<sequence length="106" mass="12201">MEVNELANFPTTEFAAFSTAKMTYFLPYTAKTSKETIEQFFGEDFGKKADIINHQLVVLGSEGWSPVQEGRIIAKFTNNKYKVIDVNYYRRNFNDPIIDEKGQGIY</sequence>
<evidence type="ECO:0000313" key="1">
    <source>
        <dbReference type="EMBL" id="KRM10690.1"/>
    </source>
</evidence>
<dbReference type="AlphaFoldDB" id="A0A0R1VZ66"/>
<organism evidence="1 2">
    <name type="scientific">Lapidilactobacillus concavus DSM 17758</name>
    <dbReference type="NCBI Taxonomy" id="1423735"/>
    <lineage>
        <taxon>Bacteria</taxon>
        <taxon>Bacillati</taxon>
        <taxon>Bacillota</taxon>
        <taxon>Bacilli</taxon>
        <taxon>Lactobacillales</taxon>
        <taxon>Lactobacillaceae</taxon>
        <taxon>Lapidilactobacillus</taxon>
    </lineage>
</organism>
<comment type="caution">
    <text evidence="1">The sequence shown here is derived from an EMBL/GenBank/DDBJ whole genome shotgun (WGS) entry which is preliminary data.</text>
</comment>
<dbReference type="RefSeq" id="WP_057824049.1">
    <property type="nucleotide sequence ID" value="NZ_AZFX01000036.1"/>
</dbReference>
<accession>A0A0R1VZ66</accession>
<reference evidence="1 2" key="1">
    <citation type="journal article" date="2015" name="Genome Announc.">
        <title>Expanding the biotechnology potential of lactobacilli through comparative genomics of 213 strains and associated genera.</title>
        <authorList>
            <person name="Sun Z."/>
            <person name="Harris H.M."/>
            <person name="McCann A."/>
            <person name="Guo C."/>
            <person name="Argimon S."/>
            <person name="Zhang W."/>
            <person name="Yang X."/>
            <person name="Jeffery I.B."/>
            <person name="Cooney J.C."/>
            <person name="Kagawa T.F."/>
            <person name="Liu W."/>
            <person name="Song Y."/>
            <person name="Salvetti E."/>
            <person name="Wrobel A."/>
            <person name="Rasinkangas P."/>
            <person name="Parkhill J."/>
            <person name="Rea M.C."/>
            <person name="O'Sullivan O."/>
            <person name="Ritari J."/>
            <person name="Douillard F.P."/>
            <person name="Paul Ross R."/>
            <person name="Yang R."/>
            <person name="Briner A.E."/>
            <person name="Felis G.E."/>
            <person name="de Vos W.M."/>
            <person name="Barrangou R."/>
            <person name="Klaenhammer T.R."/>
            <person name="Caufield P.W."/>
            <person name="Cui Y."/>
            <person name="Zhang H."/>
            <person name="O'Toole P.W."/>
        </authorList>
    </citation>
    <scope>NUCLEOTIDE SEQUENCE [LARGE SCALE GENOMIC DNA]</scope>
    <source>
        <strain evidence="1 2">DSM 17758</strain>
    </source>
</reference>